<dbReference type="EMBL" id="CP033972">
    <property type="protein sequence ID" value="AZG44988.1"/>
    <property type="molecule type" value="Genomic_DNA"/>
</dbReference>
<dbReference type="AlphaFoldDB" id="A0A3G8JJ76"/>
<keyword evidence="3" id="KW-0805">Transcription regulation</keyword>
<keyword evidence="2" id="KW-0663">Pyridoxal phosphate</keyword>
<evidence type="ECO:0000313" key="8">
    <source>
        <dbReference type="EMBL" id="AZG44988.1"/>
    </source>
</evidence>
<evidence type="ECO:0000256" key="5">
    <source>
        <dbReference type="ARBA" id="ARBA00023163"/>
    </source>
</evidence>
<dbReference type="KEGG" id="gom:D7316_01580"/>
<dbReference type="OrthoDB" id="199743at2"/>
<dbReference type="SUPFAM" id="SSF53383">
    <property type="entry name" value="PLP-dependent transferases"/>
    <property type="match status" value="1"/>
</dbReference>
<feature type="region of interest" description="Disordered" evidence="6">
    <location>
        <begin position="108"/>
        <end position="128"/>
    </location>
</feature>
<dbReference type="Pfam" id="PF00392">
    <property type="entry name" value="GntR"/>
    <property type="match status" value="1"/>
</dbReference>
<comment type="similarity">
    <text evidence="1">In the C-terminal section; belongs to the class-I pyridoxal-phosphate-dependent aminotransferase family.</text>
</comment>
<name>A0A3G8JJ76_9ACTN</name>
<gene>
    <name evidence="8" type="primary">gabR</name>
    <name evidence="8" type="ORF">D7316_01580</name>
</gene>
<keyword evidence="9" id="KW-1185">Reference proteome</keyword>
<evidence type="ECO:0000256" key="2">
    <source>
        <dbReference type="ARBA" id="ARBA00022898"/>
    </source>
</evidence>
<dbReference type="InterPro" id="IPR036390">
    <property type="entry name" value="WH_DNA-bd_sf"/>
</dbReference>
<reference evidence="8 9" key="1">
    <citation type="submission" date="2018-11" db="EMBL/GenBank/DDBJ databases">
        <title>Gordonia insulae sp. nov., isolated from an island soil.</title>
        <authorList>
            <person name="Kim Y.S."/>
            <person name="Kim S.B."/>
        </authorList>
    </citation>
    <scope>NUCLEOTIDE SEQUENCE [LARGE SCALE GENOMIC DNA]</scope>
    <source>
        <strain evidence="8 9">MMS17-SY073</strain>
    </source>
</reference>
<dbReference type="Gene3D" id="1.10.10.10">
    <property type="entry name" value="Winged helix-like DNA-binding domain superfamily/Winged helix DNA-binding domain"/>
    <property type="match status" value="1"/>
</dbReference>
<evidence type="ECO:0000256" key="6">
    <source>
        <dbReference type="SAM" id="MobiDB-lite"/>
    </source>
</evidence>
<dbReference type="CDD" id="cd00609">
    <property type="entry name" value="AAT_like"/>
    <property type="match status" value="1"/>
</dbReference>
<keyword evidence="5" id="KW-0804">Transcription</keyword>
<proteinExistence type="inferred from homology"/>
<dbReference type="CDD" id="cd07377">
    <property type="entry name" value="WHTH_GntR"/>
    <property type="match status" value="1"/>
</dbReference>
<organism evidence="8 9">
    <name type="scientific">Gordonia insulae</name>
    <dbReference type="NCBI Taxonomy" id="2420509"/>
    <lineage>
        <taxon>Bacteria</taxon>
        <taxon>Bacillati</taxon>
        <taxon>Actinomycetota</taxon>
        <taxon>Actinomycetes</taxon>
        <taxon>Mycobacteriales</taxon>
        <taxon>Gordoniaceae</taxon>
        <taxon>Gordonia</taxon>
    </lineage>
</organism>
<dbReference type="PANTHER" id="PTHR46577:SF1">
    <property type="entry name" value="HTH-TYPE TRANSCRIPTIONAL REGULATORY PROTEIN GABR"/>
    <property type="match status" value="1"/>
</dbReference>
<protein>
    <submittedName>
        <fullName evidence="8">HTH-type transcriptional regulatory protein GabR</fullName>
    </submittedName>
</protein>
<dbReference type="InterPro" id="IPR015421">
    <property type="entry name" value="PyrdxlP-dep_Trfase_major"/>
</dbReference>
<keyword evidence="4" id="KW-0238">DNA-binding</keyword>
<dbReference type="GO" id="GO:0003677">
    <property type="term" value="F:DNA binding"/>
    <property type="evidence" value="ECO:0007669"/>
    <property type="project" value="UniProtKB-KW"/>
</dbReference>
<evidence type="ECO:0000256" key="3">
    <source>
        <dbReference type="ARBA" id="ARBA00023015"/>
    </source>
</evidence>
<evidence type="ECO:0000256" key="1">
    <source>
        <dbReference type="ARBA" id="ARBA00005384"/>
    </source>
</evidence>
<evidence type="ECO:0000259" key="7">
    <source>
        <dbReference type="PROSITE" id="PS50949"/>
    </source>
</evidence>
<dbReference type="InterPro" id="IPR051446">
    <property type="entry name" value="HTH_trans_reg/aminotransferase"/>
</dbReference>
<dbReference type="InterPro" id="IPR000524">
    <property type="entry name" value="Tscrpt_reg_HTH_GntR"/>
</dbReference>
<dbReference type="InterPro" id="IPR036388">
    <property type="entry name" value="WH-like_DNA-bd_sf"/>
</dbReference>
<dbReference type="RefSeq" id="WP_124707775.1">
    <property type="nucleotide sequence ID" value="NZ_CP033972.1"/>
</dbReference>
<evidence type="ECO:0000313" key="9">
    <source>
        <dbReference type="Proteomes" id="UP000271469"/>
    </source>
</evidence>
<dbReference type="GO" id="GO:0003700">
    <property type="term" value="F:DNA-binding transcription factor activity"/>
    <property type="evidence" value="ECO:0007669"/>
    <property type="project" value="InterPro"/>
</dbReference>
<dbReference type="InterPro" id="IPR015424">
    <property type="entry name" value="PyrdxlP-dep_Trfase"/>
</dbReference>
<evidence type="ECO:0000256" key="4">
    <source>
        <dbReference type="ARBA" id="ARBA00023125"/>
    </source>
</evidence>
<accession>A0A3G8JJ76</accession>
<dbReference type="SMART" id="SM00345">
    <property type="entry name" value="HTH_GNTR"/>
    <property type="match status" value="1"/>
</dbReference>
<feature type="domain" description="HTH gntR-type" evidence="7">
    <location>
        <begin position="38"/>
        <end position="106"/>
    </location>
</feature>
<dbReference type="Pfam" id="PF00155">
    <property type="entry name" value="Aminotran_1_2"/>
    <property type="match status" value="1"/>
</dbReference>
<sequence length="485" mass="51756">MDKRVNSDPWDQVAQRLGTDLYLDLQPDPTATPRGRGARRRRTLAEALRAAIDDGRLPAGTALPPYRSLAADVGLARGTVATVYQELIAEGWLVARQGSGTRVADTAHRQARVGPSATARPAAPRHDFALGQPNPSLFPRADWIASTRRAITEAPDEAFGPGHPQGSARLRRSLAAYLARARGVRADPDHIVLTTSVMHALELLSRTVFGDSIAVESHGLPFHRQVIERGGTSTTPIPVDGGGAVIDALPGQASGVLLTPSHQFPTGVPLSPTRRTAVIDWARTGSRLIVEDDYDGELRYDREPIGALQALGPDVVIYTGSVSKSLSPAVRIAWLALPAQHVDTVVWAKGIREPDASIVDQLVLADLIDSGAYDRHIRRSRQHYRRRRDLLTARLADTGVGLPGIAAGLHAVIPVSADAEPEVFAEAARRGFALAPLSLFRHPDAPAGADVIGGIAVGFGTPTASTFAADVDALVALIVDHPYRR</sequence>
<dbReference type="PROSITE" id="PS50949">
    <property type="entry name" value="HTH_GNTR"/>
    <property type="match status" value="1"/>
</dbReference>
<dbReference type="PANTHER" id="PTHR46577">
    <property type="entry name" value="HTH-TYPE TRANSCRIPTIONAL REGULATORY PROTEIN GABR"/>
    <property type="match status" value="1"/>
</dbReference>
<dbReference type="Gene3D" id="3.40.640.10">
    <property type="entry name" value="Type I PLP-dependent aspartate aminotransferase-like (Major domain)"/>
    <property type="match status" value="1"/>
</dbReference>
<dbReference type="InterPro" id="IPR004839">
    <property type="entry name" value="Aminotransferase_I/II_large"/>
</dbReference>
<dbReference type="Proteomes" id="UP000271469">
    <property type="component" value="Chromosome"/>
</dbReference>
<dbReference type="SUPFAM" id="SSF46785">
    <property type="entry name" value="Winged helix' DNA-binding domain"/>
    <property type="match status" value="1"/>
</dbReference>
<dbReference type="GO" id="GO:0030170">
    <property type="term" value="F:pyridoxal phosphate binding"/>
    <property type="evidence" value="ECO:0007669"/>
    <property type="project" value="InterPro"/>
</dbReference>